<reference evidence="3" key="1">
    <citation type="submission" date="2025-08" db="UniProtKB">
        <authorList>
            <consortium name="RefSeq"/>
        </authorList>
    </citation>
    <scope>IDENTIFICATION</scope>
</reference>
<dbReference type="SMART" id="SM00829">
    <property type="entry name" value="PKS_ER"/>
    <property type="match status" value="1"/>
</dbReference>
<dbReference type="InterPro" id="IPR020843">
    <property type="entry name" value="ER"/>
</dbReference>
<dbReference type="SUPFAM" id="SSF51735">
    <property type="entry name" value="NAD(P)-binding Rossmann-fold domains"/>
    <property type="match status" value="1"/>
</dbReference>
<dbReference type="PANTHER" id="PTHR11695:SF294">
    <property type="entry name" value="RETICULON-4-INTERACTING PROTEIN 1, MITOCHONDRIAL"/>
    <property type="match status" value="1"/>
</dbReference>
<evidence type="ECO:0000313" key="2">
    <source>
        <dbReference type="Proteomes" id="UP000322000"/>
    </source>
</evidence>
<dbReference type="Gene3D" id="3.90.180.10">
    <property type="entry name" value="Medium-chain alcohol dehydrogenases, catalytic domain"/>
    <property type="match status" value="1"/>
</dbReference>
<dbReference type="Pfam" id="PF08240">
    <property type="entry name" value="ADH_N"/>
    <property type="match status" value="1"/>
</dbReference>
<dbReference type="InterPro" id="IPR013154">
    <property type="entry name" value="ADH-like_N"/>
</dbReference>
<dbReference type="InterPro" id="IPR050700">
    <property type="entry name" value="YIM1/Zinc_Alcohol_DH_Fams"/>
</dbReference>
<dbReference type="GO" id="GO:0016491">
    <property type="term" value="F:oxidoreductase activity"/>
    <property type="evidence" value="ECO:0007669"/>
    <property type="project" value="InterPro"/>
</dbReference>
<keyword evidence="2" id="KW-1185">Reference proteome</keyword>
<organism evidence="2 3">
    <name type="scientific">Trichoplusia ni</name>
    <name type="common">Cabbage looper</name>
    <dbReference type="NCBI Taxonomy" id="7111"/>
    <lineage>
        <taxon>Eukaryota</taxon>
        <taxon>Metazoa</taxon>
        <taxon>Ecdysozoa</taxon>
        <taxon>Arthropoda</taxon>
        <taxon>Hexapoda</taxon>
        <taxon>Insecta</taxon>
        <taxon>Pterygota</taxon>
        <taxon>Neoptera</taxon>
        <taxon>Endopterygota</taxon>
        <taxon>Lepidoptera</taxon>
        <taxon>Glossata</taxon>
        <taxon>Ditrysia</taxon>
        <taxon>Noctuoidea</taxon>
        <taxon>Noctuidae</taxon>
        <taxon>Plusiinae</taxon>
        <taxon>Trichoplusia</taxon>
    </lineage>
</organism>
<evidence type="ECO:0000259" key="1">
    <source>
        <dbReference type="SMART" id="SM00829"/>
    </source>
</evidence>
<dbReference type="Pfam" id="PF13602">
    <property type="entry name" value="ADH_zinc_N_2"/>
    <property type="match status" value="1"/>
</dbReference>
<gene>
    <name evidence="3" type="primary">LOC113498437</name>
</gene>
<dbReference type="Gene3D" id="3.40.50.720">
    <property type="entry name" value="NAD(P)-binding Rossmann-like Domain"/>
    <property type="match status" value="1"/>
</dbReference>
<dbReference type="GO" id="GO:0005739">
    <property type="term" value="C:mitochondrion"/>
    <property type="evidence" value="ECO:0007669"/>
    <property type="project" value="TreeGrafter"/>
</dbReference>
<sequence length="360" mass="38408">MRAWRLHAYGALRELRLEEARAPALREPRDVLVRVRCASLNPIDVAMIGGYGARALNTLRALEGAEGVEFPLVPGRDFVGEVVRAGPAARLRRGQRVWGVVPPHRQGSHAEFVVVRDEWAGPAPRELDDASAGGALYAALTASAALRAAGLAGRERPRVLLLGLGGVGQAALQLLARQGAHVTVGCSAALAERAERLGAAAALDRRAPDYHERLEAAGPYDVVLDCAGLGGDAAAAMRSQFARYVTLSSPLLRQMEARGVAVGALCAGAQLLAQSARAASAVRARGGAPASPLPPHVRWAFFSPSAADIEHLRRLAERGQFSVFVERVFPWWEAREAYERAAEGSARGKLLLDFTAQRHD</sequence>
<proteinExistence type="predicted"/>
<dbReference type="InterPro" id="IPR011032">
    <property type="entry name" value="GroES-like_sf"/>
</dbReference>
<dbReference type="InterPro" id="IPR036291">
    <property type="entry name" value="NAD(P)-bd_dom_sf"/>
</dbReference>
<dbReference type="OrthoDB" id="48317at2759"/>
<dbReference type="KEGG" id="tnl:113498437"/>
<dbReference type="PANTHER" id="PTHR11695">
    <property type="entry name" value="ALCOHOL DEHYDROGENASE RELATED"/>
    <property type="match status" value="1"/>
</dbReference>
<dbReference type="Proteomes" id="UP000322000">
    <property type="component" value="Chromosome 1"/>
</dbReference>
<feature type="domain" description="Enoyl reductase (ER)" evidence="1">
    <location>
        <begin position="10"/>
        <end position="352"/>
    </location>
</feature>
<dbReference type="InParanoid" id="A0A7E5W0S6"/>
<protein>
    <submittedName>
        <fullName evidence="3">Reticulon-4-interacting protein 1, mitochondrial</fullName>
    </submittedName>
</protein>
<name>A0A7E5W0S6_TRINI</name>
<dbReference type="SUPFAM" id="SSF50129">
    <property type="entry name" value="GroES-like"/>
    <property type="match status" value="1"/>
</dbReference>
<dbReference type="RefSeq" id="XP_026734218.1">
    <property type="nucleotide sequence ID" value="XM_026878417.1"/>
</dbReference>
<dbReference type="FunCoup" id="A0A7E5W0S6">
    <property type="interactions" value="972"/>
</dbReference>
<dbReference type="AlphaFoldDB" id="A0A7E5W0S6"/>
<evidence type="ECO:0000313" key="3">
    <source>
        <dbReference type="RefSeq" id="XP_026734218.1"/>
    </source>
</evidence>
<accession>A0A7E5W0S6</accession>
<dbReference type="GeneID" id="113498437"/>